<gene>
    <name evidence="2" type="ORF">COEREDRAFT_11054</name>
</gene>
<dbReference type="OrthoDB" id="5585985at2759"/>
<protein>
    <submittedName>
        <fullName evidence="2">Uncharacterized protein</fullName>
    </submittedName>
</protein>
<dbReference type="EMBL" id="KZ303527">
    <property type="protein sequence ID" value="PIA13774.1"/>
    <property type="molecule type" value="Genomic_DNA"/>
</dbReference>
<sequence length="359" mass="39533">MDISDTQSGISDAWNGVIEYLKTNKASKCDSMTRPLYVLDLPNIQQDLNTSNSMDLAMVANGATVLSTLRRSKTSASYSDDDDNNMEIETVGNTSKPSGGKIDGSYEWAIDKLQTFTHNRSMDASELSNIWRLPSPALTELCNKFLLLDGHDDSAFAQFINAIVTDAGVSLGNQCIILRHISSSKWFTNGEAIPAVINSQITSLLDTHSEAIVAGLLLPLLENPERLLQPSASMIAKLIRMEMPIEAQEIISNTLAIAAESVPQMFDETAFQIMEALVTTMPTDRVSAKWSRCWVDMLHHIVPQKRESKKLSALMLQIVNKFGNHLEPDELDQIAHMATILTTSLKKAIAAAVKRKQKG</sequence>
<feature type="region of interest" description="Disordered" evidence="1">
    <location>
        <begin position="76"/>
        <end position="96"/>
    </location>
</feature>
<dbReference type="Proteomes" id="UP000242474">
    <property type="component" value="Unassembled WGS sequence"/>
</dbReference>
<dbReference type="Gene3D" id="1.25.40.480">
    <property type="match status" value="1"/>
</dbReference>
<evidence type="ECO:0000313" key="2">
    <source>
        <dbReference type="EMBL" id="PIA13774.1"/>
    </source>
</evidence>
<keyword evidence="3" id="KW-1185">Reference proteome</keyword>
<reference evidence="2 3" key="1">
    <citation type="journal article" date="2015" name="Genome Biol. Evol.">
        <title>Phylogenomic analyses indicate that early fungi evolved digesting cell walls of algal ancestors of land plants.</title>
        <authorList>
            <person name="Chang Y."/>
            <person name="Wang S."/>
            <person name="Sekimoto S."/>
            <person name="Aerts A.L."/>
            <person name="Choi C."/>
            <person name="Clum A."/>
            <person name="LaButti K.M."/>
            <person name="Lindquist E.A."/>
            <person name="Yee Ngan C."/>
            <person name="Ohm R.A."/>
            <person name="Salamov A.A."/>
            <person name="Grigoriev I.V."/>
            <person name="Spatafora J.W."/>
            <person name="Berbee M.L."/>
        </authorList>
    </citation>
    <scope>NUCLEOTIDE SEQUENCE [LARGE SCALE GENOMIC DNA]</scope>
    <source>
        <strain evidence="2 3">NRRL 1564</strain>
    </source>
</reference>
<evidence type="ECO:0000256" key="1">
    <source>
        <dbReference type="SAM" id="MobiDB-lite"/>
    </source>
</evidence>
<name>A0A2G5B445_COERN</name>
<proteinExistence type="predicted"/>
<accession>A0A2G5B445</accession>
<organism evidence="2 3">
    <name type="scientific">Coemansia reversa (strain ATCC 12441 / NRRL 1564)</name>
    <dbReference type="NCBI Taxonomy" id="763665"/>
    <lineage>
        <taxon>Eukaryota</taxon>
        <taxon>Fungi</taxon>
        <taxon>Fungi incertae sedis</taxon>
        <taxon>Zoopagomycota</taxon>
        <taxon>Kickxellomycotina</taxon>
        <taxon>Kickxellomycetes</taxon>
        <taxon>Kickxellales</taxon>
        <taxon>Kickxellaceae</taxon>
        <taxon>Coemansia</taxon>
    </lineage>
</organism>
<dbReference type="AlphaFoldDB" id="A0A2G5B445"/>
<evidence type="ECO:0000313" key="3">
    <source>
        <dbReference type="Proteomes" id="UP000242474"/>
    </source>
</evidence>